<dbReference type="Proteomes" id="UP001497482">
    <property type="component" value="Chromosome 8"/>
</dbReference>
<evidence type="ECO:0000313" key="2">
    <source>
        <dbReference type="Proteomes" id="UP001497482"/>
    </source>
</evidence>
<protein>
    <submittedName>
        <fullName evidence="1">Uncharacterized protein</fullName>
    </submittedName>
</protein>
<accession>A0AAV2MI29</accession>
<organism evidence="1 2">
    <name type="scientific">Knipowitschia caucasica</name>
    <name type="common">Caucasian dwarf goby</name>
    <name type="synonym">Pomatoschistus caucasicus</name>
    <dbReference type="NCBI Taxonomy" id="637954"/>
    <lineage>
        <taxon>Eukaryota</taxon>
        <taxon>Metazoa</taxon>
        <taxon>Chordata</taxon>
        <taxon>Craniata</taxon>
        <taxon>Vertebrata</taxon>
        <taxon>Euteleostomi</taxon>
        <taxon>Actinopterygii</taxon>
        <taxon>Neopterygii</taxon>
        <taxon>Teleostei</taxon>
        <taxon>Neoteleostei</taxon>
        <taxon>Acanthomorphata</taxon>
        <taxon>Gobiaria</taxon>
        <taxon>Gobiiformes</taxon>
        <taxon>Gobioidei</taxon>
        <taxon>Gobiidae</taxon>
        <taxon>Gobiinae</taxon>
        <taxon>Knipowitschia</taxon>
    </lineage>
</organism>
<sequence>MSEMGYKCMADVPHYGDDRMRWCDTERGSGAKSCPTVGSPSWDVTAVPVGPLVWTASLLRDHQISERTRVHVLDHFVIEIKQWWCGTKGIRQVDRGWTGWTEAAPNPHTRAYRQAAAGEDDPLLNQAADVLLRPAAHQPHTTGGRGLP</sequence>
<proteinExistence type="predicted"/>
<reference evidence="1 2" key="1">
    <citation type="submission" date="2024-04" db="EMBL/GenBank/DDBJ databases">
        <authorList>
            <person name="Waldvogel A.-M."/>
            <person name="Schoenle A."/>
        </authorList>
    </citation>
    <scope>NUCLEOTIDE SEQUENCE [LARGE SCALE GENOMIC DNA]</scope>
</reference>
<gene>
    <name evidence="1" type="ORF">KC01_LOCUS39328</name>
</gene>
<dbReference type="AlphaFoldDB" id="A0AAV2MI29"/>
<keyword evidence="2" id="KW-1185">Reference proteome</keyword>
<evidence type="ECO:0000313" key="1">
    <source>
        <dbReference type="EMBL" id="CAL1613061.1"/>
    </source>
</evidence>
<dbReference type="EMBL" id="OZ035830">
    <property type="protein sequence ID" value="CAL1613061.1"/>
    <property type="molecule type" value="Genomic_DNA"/>
</dbReference>
<name>A0AAV2MI29_KNICA</name>